<name>A0A5B7CBQ0_DAVIN</name>
<organism evidence="1">
    <name type="scientific">Davidia involucrata</name>
    <name type="common">Dove tree</name>
    <dbReference type="NCBI Taxonomy" id="16924"/>
    <lineage>
        <taxon>Eukaryota</taxon>
        <taxon>Viridiplantae</taxon>
        <taxon>Streptophyta</taxon>
        <taxon>Embryophyta</taxon>
        <taxon>Tracheophyta</taxon>
        <taxon>Spermatophyta</taxon>
        <taxon>Magnoliopsida</taxon>
        <taxon>eudicotyledons</taxon>
        <taxon>Gunneridae</taxon>
        <taxon>Pentapetalae</taxon>
        <taxon>asterids</taxon>
        <taxon>Cornales</taxon>
        <taxon>Nyssaceae</taxon>
        <taxon>Davidia</taxon>
    </lineage>
</organism>
<protein>
    <submittedName>
        <fullName evidence="1">Uncharacterized protein</fullName>
    </submittedName>
</protein>
<proteinExistence type="predicted"/>
<evidence type="ECO:0000313" key="1">
    <source>
        <dbReference type="EMBL" id="MPA78295.1"/>
    </source>
</evidence>
<sequence length="108" mass="11761">MANFCCSIEMEPRTLNEGQLNSAREVAVDIVQKKEAIEAADIFIEGLRPVVTIKEMAQMALKGDPLNKLVECNENAGITETSCQCLCTSAITESPDQSKLKEPLSAPF</sequence>
<accession>A0A5B7CBQ0</accession>
<dbReference type="PANTHER" id="PTHR34808">
    <property type="entry name" value="EXPRESSED PROTEIN"/>
    <property type="match status" value="1"/>
</dbReference>
<gene>
    <name evidence="1" type="ORF">Din_047736</name>
</gene>
<dbReference type="AlphaFoldDB" id="A0A5B7CBQ0"/>
<dbReference type="EMBL" id="GHES01047736">
    <property type="protein sequence ID" value="MPA78295.1"/>
    <property type="molecule type" value="Transcribed_RNA"/>
</dbReference>
<reference evidence="1" key="1">
    <citation type="submission" date="2019-08" db="EMBL/GenBank/DDBJ databases">
        <title>Reference gene set and small RNA set construction with multiple tissues from Davidia involucrata Baill.</title>
        <authorList>
            <person name="Yang H."/>
            <person name="Zhou C."/>
            <person name="Li G."/>
            <person name="Wang J."/>
            <person name="Gao P."/>
            <person name="Wang M."/>
            <person name="Wang R."/>
            <person name="Zhao Y."/>
        </authorList>
    </citation>
    <scope>NUCLEOTIDE SEQUENCE</scope>
    <source>
        <tissue evidence="1">Mixed with DoveR01_LX</tissue>
    </source>
</reference>
<dbReference type="PANTHER" id="PTHR34808:SF5">
    <property type="entry name" value="SMP DOMAIN-CONTAINING PROTEIN"/>
    <property type="match status" value="1"/>
</dbReference>